<accession>A0ACB7SLA3</accession>
<name>A0ACB7SLA3_HYAAI</name>
<dbReference type="Proteomes" id="UP000821845">
    <property type="component" value="Chromosome 3"/>
</dbReference>
<protein>
    <submittedName>
        <fullName evidence="1">Uncharacterized protein</fullName>
    </submittedName>
</protein>
<organism evidence="1 2">
    <name type="scientific">Hyalomma asiaticum</name>
    <name type="common">Tick</name>
    <dbReference type="NCBI Taxonomy" id="266040"/>
    <lineage>
        <taxon>Eukaryota</taxon>
        <taxon>Metazoa</taxon>
        <taxon>Ecdysozoa</taxon>
        <taxon>Arthropoda</taxon>
        <taxon>Chelicerata</taxon>
        <taxon>Arachnida</taxon>
        <taxon>Acari</taxon>
        <taxon>Parasitiformes</taxon>
        <taxon>Ixodida</taxon>
        <taxon>Ixodoidea</taxon>
        <taxon>Ixodidae</taxon>
        <taxon>Hyalomminae</taxon>
        <taxon>Hyalomma</taxon>
    </lineage>
</organism>
<gene>
    <name evidence="1" type="ORF">HPB50_006128</name>
</gene>
<reference evidence="1" key="1">
    <citation type="submission" date="2020-05" db="EMBL/GenBank/DDBJ databases">
        <title>Large-scale comparative analyses of tick genomes elucidate their genetic diversity and vector capacities.</title>
        <authorList>
            <person name="Jia N."/>
            <person name="Wang J."/>
            <person name="Shi W."/>
            <person name="Du L."/>
            <person name="Sun Y."/>
            <person name="Zhan W."/>
            <person name="Jiang J."/>
            <person name="Wang Q."/>
            <person name="Zhang B."/>
            <person name="Ji P."/>
            <person name="Sakyi L.B."/>
            <person name="Cui X."/>
            <person name="Yuan T."/>
            <person name="Jiang B."/>
            <person name="Yang W."/>
            <person name="Lam T.T.-Y."/>
            <person name="Chang Q."/>
            <person name="Ding S."/>
            <person name="Wang X."/>
            <person name="Zhu J."/>
            <person name="Ruan X."/>
            <person name="Zhao L."/>
            <person name="Wei J."/>
            <person name="Que T."/>
            <person name="Du C."/>
            <person name="Cheng J."/>
            <person name="Dai P."/>
            <person name="Han X."/>
            <person name="Huang E."/>
            <person name="Gao Y."/>
            <person name="Liu J."/>
            <person name="Shao H."/>
            <person name="Ye R."/>
            <person name="Li L."/>
            <person name="Wei W."/>
            <person name="Wang X."/>
            <person name="Wang C."/>
            <person name="Yang T."/>
            <person name="Huo Q."/>
            <person name="Li W."/>
            <person name="Guo W."/>
            <person name="Chen H."/>
            <person name="Zhou L."/>
            <person name="Ni X."/>
            <person name="Tian J."/>
            <person name="Zhou Y."/>
            <person name="Sheng Y."/>
            <person name="Liu T."/>
            <person name="Pan Y."/>
            <person name="Xia L."/>
            <person name="Li J."/>
            <person name="Zhao F."/>
            <person name="Cao W."/>
        </authorList>
    </citation>
    <scope>NUCLEOTIDE SEQUENCE</scope>
    <source>
        <strain evidence="1">Hyas-2018</strain>
    </source>
</reference>
<evidence type="ECO:0000313" key="2">
    <source>
        <dbReference type="Proteomes" id="UP000821845"/>
    </source>
</evidence>
<keyword evidence="2" id="KW-1185">Reference proteome</keyword>
<dbReference type="EMBL" id="CM023483">
    <property type="protein sequence ID" value="KAH6935470.1"/>
    <property type="molecule type" value="Genomic_DNA"/>
</dbReference>
<proteinExistence type="predicted"/>
<sequence>MTALNGMAPLDDINLSPPRTRVGSDFAASESTQAGFPYTKLYAQALAAVDGSSQAAEDERAEPRRASRVAEQVRPAASSEIWRGGVHGNVYSGPVGISDARKDSSRTVEALGQLAFSCAAPIAPSVHR</sequence>
<evidence type="ECO:0000313" key="1">
    <source>
        <dbReference type="EMBL" id="KAH6935470.1"/>
    </source>
</evidence>
<comment type="caution">
    <text evidence="1">The sequence shown here is derived from an EMBL/GenBank/DDBJ whole genome shotgun (WGS) entry which is preliminary data.</text>
</comment>